<protein>
    <submittedName>
        <fullName evidence="1 3">Uncharacterized protein</fullName>
    </submittedName>
</protein>
<proteinExistence type="predicted"/>
<dbReference type="EMBL" id="UYRT01090353">
    <property type="protein sequence ID" value="VDN35945.1"/>
    <property type="molecule type" value="Genomic_DNA"/>
</dbReference>
<dbReference type="OrthoDB" id="5857092at2759"/>
<evidence type="ECO:0000313" key="3">
    <source>
        <dbReference type="WBParaSite" id="GPUH_0002042101-mRNA-1"/>
    </source>
</evidence>
<evidence type="ECO:0000313" key="2">
    <source>
        <dbReference type="Proteomes" id="UP000271098"/>
    </source>
</evidence>
<reference evidence="1 2" key="2">
    <citation type="submission" date="2018-11" db="EMBL/GenBank/DDBJ databases">
        <authorList>
            <consortium name="Pathogen Informatics"/>
        </authorList>
    </citation>
    <scope>NUCLEOTIDE SEQUENCE [LARGE SCALE GENOMIC DNA]</scope>
</reference>
<sequence>MAETSEVMPIFYKCAFLSCIEDNKRRKRQSEERSGESISAPHTIKTIRDHAHLLVDFIDDIILLMFDNTTERNSMDLSEIGNYQMSQINGGVTSARGMLVTEGEKRRAVPRIFISRSIFCKILIKAIPQSRIIPARTHLRLEPLGFHRTLWIEFGEALAEVMFSQVKSYNKTPSVSDAWKRMSPSYVFKRLAPERI</sequence>
<dbReference type="AlphaFoldDB" id="A0A183EHF5"/>
<dbReference type="WBParaSite" id="GPUH_0002042101-mRNA-1">
    <property type="protein sequence ID" value="GPUH_0002042101-mRNA-1"/>
    <property type="gene ID" value="GPUH_0002042101"/>
</dbReference>
<evidence type="ECO:0000313" key="1">
    <source>
        <dbReference type="EMBL" id="VDN35945.1"/>
    </source>
</evidence>
<dbReference type="Proteomes" id="UP000271098">
    <property type="component" value="Unassembled WGS sequence"/>
</dbReference>
<keyword evidence="2" id="KW-1185">Reference proteome</keyword>
<organism evidence="3">
    <name type="scientific">Gongylonema pulchrum</name>
    <dbReference type="NCBI Taxonomy" id="637853"/>
    <lineage>
        <taxon>Eukaryota</taxon>
        <taxon>Metazoa</taxon>
        <taxon>Ecdysozoa</taxon>
        <taxon>Nematoda</taxon>
        <taxon>Chromadorea</taxon>
        <taxon>Rhabditida</taxon>
        <taxon>Spirurina</taxon>
        <taxon>Spiruromorpha</taxon>
        <taxon>Spiruroidea</taxon>
        <taxon>Gongylonematidae</taxon>
        <taxon>Gongylonema</taxon>
    </lineage>
</organism>
<gene>
    <name evidence="1" type="ORF">GPUH_LOCUS20396</name>
</gene>
<accession>A0A183EHF5</accession>
<name>A0A183EHF5_9BILA</name>
<reference evidence="3" key="1">
    <citation type="submission" date="2016-06" db="UniProtKB">
        <authorList>
            <consortium name="WormBaseParasite"/>
        </authorList>
    </citation>
    <scope>IDENTIFICATION</scope>
</reference>